<dbReference type="Proteomes" id="UP000703893">
    <property type="component" value="Unassembled WGS sequence"/>
</dbReference>
<dbReference type="InterPro" id="IPR010208">
    <property type="entry name" value="Ion_transpt_RnfC/RsxC"/>
</dbReference>
<dbReference type="Pfam" id="PF13375">
    <property type="entry name" value="RnfC_N"/>
    <property type="match status" value="1"/>
</dbReference>
<dbReference type="PROSITE" id="PS51379">
    <property type="entry name" value="4FE4S_FER_2"/>
    <property type="match status" value="2"/>
</dbReference>
<dbReference type="InterPro" id="IPR017900">
    <property type="entry name" value="4Fe4S_Fe_S_CS"/>
</dbReference>
<evidence type="ECO:0000313" key="5">
    <source>
        <dbReference type="EMBL" id="MBM3275158.1"/>
    </source>
</evidence>
<feature type="non-terminal residue" evidence="5">
    <location>
        <position position="1"/>
    </location>
</feature>
<dbReference type="GO" id="GO:0009055">
    <property type="term" value="F:electron transfer activity"/>
    <property type="evidence" value="ECO:0007669"/>
    <property type="project" value="InterPro"/>
</dbReference>
<organism evidence="5 6">
    <name type="scientific">Candidatus Tanganyikabacteria bacterium</name>
    <dbReference type="NCBI Taxonomy" id="2961651"/>
    <lineage>
        <taxon>Bacteria</taxon>
        <taxon>Bacillati</taxon>
        <taxon>Candidatus Sericytochromatia</taxon>
        <taxon>Candidatus Tanganyikabacteria</taxon>
    </lineage>
</organism>
<dbReference type="EMBL" id="VGJX01000465">
    <property type="protein sequence ID" value="MBM3275158.1"/>
    <property type="molecule type" value="Genomic_DNA"/>
</dbReference>
<feature type="domain" description="4Fe-4S ferredoxin-type" evidence="4">
    <location>
        <begin position="22"/>
        <end position="52"/>
    </location>
</feature>
<keyword evidence="1" id="KW-0479">Metal-binding</keyword>
<evidence type="ECO:0000256" key="1">
    <source>
        <dbReference type="ARBA" id="ARBA00022723"/>
    </source>
</evidence>
<evidence type="ECO:0000256" key="2">
    <source>
        <dbReference type="ARBA" id="ARBA00023004"/>
    </source>
</evidence>
<dbReference type="Gene3D" id="1.10.1060.10">
    <property type="entry name" value="Alpha-helical ferredoxin"/>
    <property type="match status" value="1"/>
</dbReference>
<protein>
    <submittedName>
        <fullName evidence="5">4Fe-4S dicluster domain-containing protein</fullName>
    </submittedName>
</protein>
<dbReference type="GO" id="GO:0046872">
    <property type="term" value="F:metal ion binding"/>
    <property type="evidence" value="ECO:0007669"/>
    <property type="project" value="UniProtKB-KW"/>
</dbReference>
<dbReference type="PANTHER" id="PTHR43034">
    <property type="entry name" value="ION-TRANSLOCATING OXIDOREDUCTASE COMPLEX SUBUNIT C"/>
    <property type="match status" value="1"/>
</dbReference>
<feature type="domain" description="4Fe-4S ferredoxin-type" evidence="4">
    <location>
        <begin position="66"/>
        <end position="98"/>
    </location>
</feature>
<dbReference type="GO" id="GO:0016020">
    <property type="term" value="C:membrane"/>
    <property type="evidence" value="ECO:0007669"/>
    <property type="project" value="InterPro"/>
</dbReference>
<dbReference type="PROSITE" id="PS00198">
    <property type="entry name" value="4FE4S_FER_1"/>
    <property type="match status" value="1"/>
</dbReference>
<proteinExistence type="predicted"/>
<dbReference type="Pfam" id="PF13534">
    <property type="entry name" value="Fer4_17"/>
    <property type="match status" value="1"/>
</dbReference>
<keyword evidence="3" id="KW-0411">Iron-sulfur</keyword>
<reference evidence="5 6" key="1">
    <citation type="submission" date="2019-03" db="EMBL/GenBank/DDBJ databases">
        <title>Lake Tanganyika Metagenome-Assembled Genomes (MAGs).</title>
        <authorList>
            <person name="Tran P."/>
        </authorList>
    </citation>
    <scope>NUCLEOTIDE SEQUENCE [LARGE SCALE GENOMIC DNA]</scope>
    <source>
        <strain evidence="5">K_DeepCast_65m_m2_236</strain>
    </source>
</reference>
<name>A0A937X4H2_9BACT</name>
<evidence type="ECO:0000313" key="6">
    <source>
        <dbReference type="Proteomes" id="UP000703893"/>
    </source>
</evidence>
<keyword evidence="2" id="KW-0408">Iron</keyword>
<dbReference type="InterPro" id="IPR026902">
    <property type="entry name" value="RnfC_N"/>
</dbReference>
<dbReference type="AlphaFoldDB" id="A0A937X4H2"/>
<evidence type="ECO:0000259" key="4">
    <source>
        <dbReference type="PROSITE" id="PS51379"/>
    </source>
</evidence>
<dbReference type="PANTHER" id="PTHR43034:SF2">
    <property type="entry name" value="ION-TRANSLOCATING OXIDOREDUCTASE COMPLEX SUBUNIT C"/>
    <property type="match status" value="1"/>
</dbReference>
<accession>A0A937X4H2</accession>
<gene>
    <name evidence="5" type="ORF">FJZ00_08385</name>
</gene>
<dbReference type="SUPFAM" id="SSF46548">
    <property type="entry name" value="alpha-helical ferredoxin"/>
    <property type="match status" value="1"/>
</dbReference>
<evidence type="ECO:0000256" key="3">
    <source>
        <dbReference type="ARBA" id="ARBA00023014"/>
    </source>
</evidence>
<sequence>SLLVVLPKDHAAARKHEIPLSVHLRRGLSACENCSQCTQLCPANLVGQPVEPHKVMRAVAHGLDGMAEAIASAAFCVGCGLCTAYACPVGLAPSIVTLAVKRKLTEGGYVTPLGTGSGETKAEWADRRVPLERLLTRLDLARYDVPAPIAGAVAADRVVVPIELPSGLLAAPTVRDGHRVKAGQKIADVPDNAPGVPILASLTGSVRLTPQGIEITA</sequence>
<dbReference type="GO" id="GO:0051539">
    <property type="term" value="F:4 iron, 4 sulfur cluster binding"/>
    <property type="evidence" value="ECO:0007669"/>
    <property type="project" value="InterPro"/>
</dbReference>
<comment type="caution">
    <text evidence="5">The sequence shown here is derived from an EMBL/GenBank/DDBJ whole genome shotgun (WGS) entry which is preliminary data.</text>
</comment>
<dbReference type="InterPro" id="IPR009051">
    <property type="entry name" value="Helical_ferredxn"/>
</dbReference>
<dbReference type="InterPro" id="IPR017896">
    <property type="entry name" value="4Fe4S_Fe-S-bd"/>
</dbReference>